<dbReference type="Proteomes" id="UP001607303">
    <property type="component" value="Unassembled WGS sequence"/>
</dbReference>
<evidence type="ECO:0000256" key="1">
    <source>
        <dbReference type="SAM" id="MobiDB-lite"/>
    </source>
</evidence>
<evidence type="ECO:0000313" key="2">
    <source>
        <dbReference type="EMBL" id="KAL2747473.1"/>
    </source>
</evidence>
<keyword evidence="3" id="KW-1185">Reference proteome</keyword>
<dbReference type="EMBL" id="JAYRBN010000035">
    <property type="protein sequence ID" value="KAL2747473.1"/>
    <property type="molecule type" value="Genomic_DNA"/>
</dbReference>
<feature type="region of interest" description="Disordered" evidence="1">
    <location>
        <begin position="1"/>
        <end position="33"/>
    </location>
</feature>
<feature type="compositionally biased region" description="Basic and acidic residues" evidence="1">
    <location>
        <begin position="1"/>
        <end position="21"/>
    </location>
</feature>
<gene>
    <name evidence="2" type="ORF">V1477_004165</name>
</gene>
<proteinExistence type="predicted"/>
<comment type="caution">
    <text evidence="2">The sequence shown here is derived from an EMBL/GenBank/DDBJ whole genome shotgun (WGS) entry which is preliminary data.</text>
</comment>
<reference evidence="2 3" key="1">
    <citation type="journal article" date="2024" name="Ann. Entomol. Soc. Am.">
        <title>Genomic analyses of the southern and eastern yellowjacket wasps (Hymenoptera: Vespidae) reveal evolutionary signatures of social life.</title>
        <authorList>
            <person name="Catto M.A."/>
            <person name="Caine P.B."/>
            <person name="Orr S.E."/>
            <person name="Hunt B.G."/>
            <person name="Goodisman M.A.D."/>
        </authorList>
    </citation>
    <scope>NUCLEOTIDE SEQUENCE [LARGE SCALE GENOMIC DNA]</scope>
    <source>
        <strain evidence="2">232</strain>
        <tissue evidence="2">Head and thorax</tissue>
    </source>
</reference>
<organism evidence="2 3">
    <name type="scientific">Vespula maculifrons</name>
    <name type="common">Eastern yellow jacket</name>
    <name type="synonym">Wasp</name>
    <dbReference type="NCBI Taxonomy" id="7453"/>
    <lineage>
        <taxon>Eukaryota</taxon>
        <taxon>Metazoa</taxon>
        <taxon>Ecdysozoa</taxon>
        <taxon>Arthropoda</taxon>
        <taxon>Hexapoda</taxon>
        <taxon>Insecta</taxon>
        <taxon>Pterygota</taxon>
        <taxon>Neoptera</taxon>
        <taxon>Endopterygota</taxon>
        <taxon>Hymenoptera</taxon>
        <taxon>Apocrita</taxon>
        <taxon>Aculeata</taxon>
        <taxon>Vespoidea</taxon>
        <taxon>Vespidae</taxon>
        <taxon>Vespinae</taxon>
        <taxon>Vespula</taxon>
    </lineage>
</organism>
<sequence>MKDNEREKEGDRDRDRDRLELHDDDEEEGKIRTREHLVARTTRVVSSRLELDSSRVESREKDGDDDELSLNCRHEKRGDCRNPQFKLEAYKLQIEMANCFEQGRSRVIVTQADLISIARKALNTKRFLTNTGRLLKGKIQRPSTSSFGVYGSPYSDAGLSRAS</sequence>
<accession>A0ABD2CQT4</accession>
<name>A0ABD2CQT4_VESMC</name>
<evidence type="ECO:0000313" key="3">
    <source>
        <dbReference type="Proteomes" id="UP001607303"/>
    </source>
</evidence>
<protein>
    <submittedName>
        <fullName evidence="2">Uncharacterized protein</fullName>
    </submittedName>
</protein>
<dbReference type="AlphaFoldDB" id="A0ABD2CQT4"/>